<evidence type="ECO:0000259" key="8">
    <source>
        <dbReference type="Pfam" id="PF01431"/>
    </source>
</evidence>
<evidence type="ECO:0000256" key="7">
    <source>
        <dbReference type="ARBA" id="ARBA00023049"/>
    </source>
</evidence>
<dbReference type="InterPro" id="IPR018497">
    <property type="entry name" value="Peptidase_M13_C"/>
</dbReference>
<dbReference type="PANTHER" id="PTHR11733">
    <property type="entry name" value="ZINC METALLOPROTEASE FAMILY M13 NEPRILYSIN-RELATED"/>
    <property type="match status" value="1"/>
</dbReference>
<proteinExistence type="inferred from homology"/>
<comment type="cofactor">
    <cofactor evidence="1">
        <name>Zn(2+)</name>
        <dbReference type="ChEBI" id="CHEBI:29105"/>
    </cofactor>
</comment>
<protein>
    <submittedName>
        <fullName evidence="10">Uncharacterized protein</fullName>
    </submittedName>
</protein>
<dbReference type="GO" id="GO:0046872">
    <property type="term" value="F:metal ion binding"/>
    <property type="evidence" value="ECO:0007669"/>
    <property type="project" value="UniProtKB-KW"/>
</dbReference>
<dbReference type="OrthoDB" id="6514819at2759"/>
<evidence type="ECO:0000256" key="6">
    <source>
        <dbReference type="ARBA" id="ARBA00022833"/>
    </source>
</evidence>
<evidence type="ECO:0000256" key="2">
    <source>
        <dbReference type="ARBA" id="ARBA00007357"/>
    </source>
</evidence>
<reference evidence="10" key="1">
    <citation type="submission" date="2020-11" db="EMBL/GenBank/DDBJ databases">
        <authorList>
            <person name="Tran Van P."/>
        </authorList>
    </citation>
    <scope>NUCLEOTIDE SEQUENCE</scope>
</reference>
<feature type="non-terminal residue" evidence="10">
    <location>
        <position position="537"/>
    </location>
</feature>
<dbReference type="Gene3D" id="1.10.1380.10">
    <property type="entry name" value="Neutral endopeptidase , domain2"/>
    <property type="match status" value="1"/>
</dbReference>
<dbReference type="GO" id="GO:0005886">
    <property type="term" value="C:plasma membrane"/>
    <property type="evidence" value="ECO:0007669"/>
    <property type="project" value="TreeGrafter"/>
</dbReference>
<evidence type="ECO:0000259" key="9">
    <source>
        <dbReference type="Pfam" id="PF05649"/>
    </source>
</evidence>
<dbReference type="AlphaFoldDB" id="A0A7R9QWP5"/>
<dbReference type="InterPro" id="IPR000718">
    <property type="entry name" value="Peptidase_M13"/>
</dbReference>
<sequence length="537" mass="61718">MINVRKPTDGTDICTTNECKIAGSALKENLNDSVDPCHDFYAFACGGWEASHRIPNDKDRFNSIDILDDKLLDFMRISLSKNWSTSDSNAVTYASDLYKACIDEETRNARGMTPLIEALKSVGGWPIMGQSDGYNDSEFDWKDAFVKHVIKSDSSPVFALTVGVDANDTLVNRFYFGRSFFGLHRDILLNPDDYPGTNQAYKSFILKSALLLGAKHNLQTQRDITDIIKFETKLAQFALPEEDKQNPIFWYNRMTFKEFNELTDNRVDWMNITNTVYNELNETIRMKGNDLVIIQDINYFINVTQLLTTTPKRVIANYFGWDFVRHMGAHTDKRFRDITFKFNQIFTEAEKDVELWRTCMDSISTKLPYVLSRLYVEKQFTQNDRQEAINYIRDVKKAYYELIEGNDWLDTNTKNNKQRVNPKKWPGSPSDVNAYHDFTSNSIIIPATILKSPLFYSKGPAAVNYGAMGSAIGHELTHGLDDSGVKYDSNGNLKNWFTEEAKERFDEKENCFVKQYSNEYVPEVDMNLNGRNTLGEN</sequence>
<dbReference type="Pfam" id="PF01431">
    <property type="entry name" value="Peptidase_M13"/>
    <property type="match status" value="1"/>
</dbReference>
<comment type="similarity">
    <text evidence="2">Belongs to the peptidase M13 family.</text>
</comment>
<name>A0A7R9QWP5_9ACAR</name>
<accession>A0A7R9QWP5</accession>
<keyword evidence="7" id="KW-0482">Metalloprotease</keyword>
<keyword evidence="3" id="KW-0645">Protease</keyword>
<dbReference type="GO" id="GO:0016485">
    <property type="term" value="P:protein processing"/>
    <property type="evidence" value="ECO:0007669"/>
    <property type="project" value="TreeGrafter"/>
</dbReference>
<dbReference type="EMBL" id="OC933840">
    <property type="protein sequence ID" value="CAD7660027.1"/>
    <property type="molecule type" value="Genomic_DNA"/>
</dbReference>
<feature type="domain" description="Peptidase M13 C-terminal" evidence="8">
    <location>
        <begin position="433"/>
        <end position="537"/>
    </location>
</feature>
<organism evidence="10">
    <name type="scientific">Oppiella nova</name>
    <dbReference type="NCBI Taxonomy" id="334625"/>
    <lineage>
        <taxon>Eukaryota</taxon>
        <taxon>Metazoa</taxon>
        <taxon>Ecdysozoa</taxon>
        <taxon>Arthropoda</taxon>
        <taxon>Chelicerata</taxon>
        <taxon>Arachnida</taxon>
        <taxon>Acari</taxon>
        <taxon>Acariformes</taxon>
        <taxon>Sarcoptiformes</taxon>
        <taxon>Oribatida</taxon>
        <taxon>Brachypylina</taxon>
        <taxon>Oppioidea</taxon>
        <taxon>Oppiidae</taxon>
        <taxon>Oppiella</taxon>
    </lineage>
</organism>
<evidence type="ECO:0000256" key="5">
    <source>
        <dbReference type="ARBA" id="ARBA00022801"/>
    </source>
</evidence>
<dbReference type="InterPro" id="IPR042089">
    <property type="entry name" value="Peptidase_M13_dom_2"/>
</dbReference>
<dbReference type="PRINTS" id="PR00786">
    <property type="entry name" value="NEPRILYSIN"/>
</dbReference>
<evidence type="ECO:0000313" key="11">
    <source>
        <dbReference type="Proteomes" id="UP000728032"/>
    </source>
</evidence>
<keyword evidence="4" id="KW-0479">Metal-binding</keyword>
<keyword evidence="6" id="KW-0862">Zinc</keyword>
<evidence type="ECO:0000256" key="4">
    <source>
        <dbReference type="ARBA" id="ARBA00022723"/>
    </source>
</evidence>
<gene>
    <name evidence="10" type="ORF">ONB1V03_LOCUS16598</name>
</gene>
<dbReference type="Pfam" id="PF05649">
    <property type="entry name" value="Peptidase_M13_N"/>
    <property type="match status" value="1"/>
</dbReference>
<dbReference type="GO" id="GO:0004222">
    <property type="term" value="F:metalloendopeptidase activity"/>
    <property type="evidence" value="ECO:0007669"/>
    <property type="project" value="InterPro"/>
</dbReference>
<dbReference type="Proteomes" id="UP000728032">
    <property type="component" value="Unassembled WGS sequence"/>
</dbReference>
<dbReference type="CDD" id="cd08662">
    <property type="entry name" value="M13"/>
    <property type="match status" value="1"/>
</dbReference>
<dbReference type="InterPro" id="IPR008753">
    <property type="entry name" value="Peptidase_M13_N"/>
</dbReference>
<dbReference type="SUPFAM" id="SSF55486">
    <property type="entry name" value="Metalloproteases ('zincins'), catalytic domain"/>
    <property type="match status" value="1"/>
</dbReference>
<keyword evidence="11" id="KW-1185">Reference proteome</keyword>
<feature type="domain" description="Peptidase M13 N-terminal" evidence="9">
    <location>
        <begin position="36"/>
        <end position="416"/>
    </location>
</feature>
<evidence type="ECO:0000256" key="3">
    <source>
        <dbReference type="ARBA" id="ARBA00022670"/>
    </source>
</evidence>
<dbReference type="PANTHER" id="PTHR11733:SF237">
    <property type="entry name" value="NEPRILYSIN-LIKE 4"/>
    <property type="match status" value="1"/>
</dbReference>
<dbReference type="PROSITE" id="PS51885">
    <property type="entry name" value="NEPRILYSIN"/>
    <property type="match status" value="1"/>
</dbReference>
<evidence type="ECO:0000256" key="1">
    <source>
        <dbReference type="ARBA" id="ARBA00001947"/>
    </source>
</evidence>
<evidence type="ECO:0000313" key="10">
    <source>
        <dbReference type="EMBL" id="CAD7660027.1"/>
    </source>
</evidence>
<dbReference type="EMBL" id="CAJPVJ010019015">
    <property type="protein sequence ID" value="CAG2177165.1"/>
    <property type="molecule type" value="Genomic_DNA"/>
</dbReference>
<keyword evidence="5" id="KW-0378">Hydrolase</keyword>